<feature type="transmembrane region" description="Helical" evidence="2">
    <location>
        <begin position="68"/>
        <end position="90"/>
    </location>
</feature>
<proteinExistence type="predicted"/>
<accession>A0ABT5SY39</accession>
<evidence type="ECO:0000313" key="4">
    <source>
        <dbReference type="Proteomes" id="UP001300763"/>
    </source>
</evidence>
<feature type="region of interest" description="Disordered" evidence="1">
    <location>
        <begin position="169"/>
        <end position="188"/>
    </location>
</feature>
<gene>
    <name evidence="3" type="ORF">PGB27_20790</name>
</gene>
<keyword evidence="2" id="KW-1133">Transmembrane helix</keyword>
<name>A0ABT5SY39_9PSEU</name>
<organism evidence="3 4">
    <name type="scientific">Actinomycetospora lemnae</name>
    <dbReference type="NCBI Taxonomy" id="3019891"/>
    <lineage>
        <taxon>Bacteria</taxon>
        <taxon>Bacillati</taxon>
        <taxon>Actinomycetota</taxon>
        <taxon>Actinomycetes</taxon>
        <taxon>Pseudonocardiales</taxon>
        <taxon>Pseudonocardiaceae</taxon>
        <taxon>Actinomycetospora</taxon>
    </lineage>
</organism>
<evidence type="ECO:0008006" key="5">
    <source>
        <dbReference type="Google" id="ProtNLM"/>
    </source>
</evidence>
<dbReference type="EMBL" id="JAQZAO010000009">
    <property type="protein sequence ID" value="MDD7967784.1"/>
    <property type="molecule type" value="Genomic_DNA"/>
</dbReference>
<keyword evidence="4" id="KW-1185">Reference proteome</keyword>
<evidence type="ECO:0000256" key="1">
    <source>
        <dbReference type="SAM" id="MobiDB-lite"/>
    </source>
</evidence>
<reference evidence="3 4" key="1">
    <citation type="submission" date="2023-02" db="EMBL/GenBank/DDBJ databases">
        <title>Genome sequencing required for Actinomycetospora new species description.</title>
        <authorList>
            <person name="Saimee Y."/>
            <person name="Duangmal K."/>
        </authorList>
    </citation>
    <scope>NUCLEOTIDE SEQUENCE [LARGE SCALE GENOMIC DNA]</scope>
    <source>
        <strain evidence="3 4">DW7H6</strain>
    </source>
</reference>
<keyword evidence="2" id="KW-0472">Membrane</keyword>
<feature type="region of interest" description="Disordered" evidence="1">
    <location>
        <begin position="144"/>
        <end position="164"/>
    </location>
</feature>
<dbReference type="Proteomes" id="UP001300763">
    <property type="component" value="Unassembled WGS sequence"/>
</dbReference>
<keyword evidence="2" id="KW-0812">Transmembrane</keyword>
<evidence type="ECO:0000313" key="3">
    <source>
        <dbReference type="EMBL" id="MDD7967784.1"/>
    </source>
</evidence>
<comment type="caution">
    <text evidence="3">The sequence shown here is derived from an EMBL/GenBank/DDBJ whole genome shotgun (WGS) entry which is preliminary data.</text>
</comment>
<feature type="transmembrane region" description="Helical" evidence="2">
    <location>
        <begin position="42"/>
        <end position="61"/>
    </location>
</feature>
<feature type="transmembrane region" description="Helical" evidence="2">
    <location>
        <begin position="110"/>
        <end position="136"/>
    </location>
</feature>
<sequence>MLGGPATVRELTTARTLALITSSVLVLSAAVGFDVAADERPIHTATVALAAVIVGVGRLWMQGRLRGVFAAVNLAIIGQPAVHAVTKLTYVADAVPHAHGWPETFSSVALHIAVALLLVAVSASEPVCAFVAGTIVRSLRLATSPRSSDAPSPIRPGRHDEPGDIEQQLLSSRCVSRRGPPSTPVLAG</sequence>
<protein>
    <recommendedName>
        <fullName evidence="5">Integral membrane protein</fullName>
    </recommendedName>
</protein>
<evidence type="ECO:0000256" key="2">
    <source>
        <dbReference type="SAM" id="Phobius"/>
    </source>
</evidence>